<reference evidence="1 2" key="1">
    <citation type="journal article" date="2020" name="Genomics">
        <title>Complete, high-quality genomes from long-read metagenomic sequencing of two wolf lichen thalli reveals enigmatic genome architecture.</title>
        <authorList>
            <person name="McKenzie S.K."/>
            <person name="Walston R.F."/>
            <person name="Allen J.L."/>
        </authorList>
    </citation>
    <scope>NUCLEOTIDE SEQUENCE [LARGE SCALE GENOMIC DNA]</scope>
    <source>
        <strain evidence="1">WasteWater2</strain>
    </source>
</reference>
<sequence length="171" mass="19870">MPRRYSVKNYVASLHTFSDTSNAISRSLANPDPLDLEPPVLAPKTYLPRAFITYIGAHSCSCQQCDPEYQQDLLDTARNRAAEQYAKDLEDEVITNMRGDVIQQHWDEINAEAGTSARDMMREQILREELDRYKEGLRKEYQEELRATMRKEIEEEVRREFNAKVASLQLL</sequence>
<dbReference type="AlphaFoldDB" id="A0A8H6G1D0"/>
<dbReference type="RefSeq" id="XP_037168028.1">
    <property type="nucleotide sequence ID" value="XM_037305163.1"/>
</dbReference>
<evidence type="ECO:0000313" key="1">
    <source>
        <dbReference type="EMBL" id="KAF6238729.1"/>
    </source>
</evidence>
<evidence type="ECO:0000313" key="2">
    <source>
        <dbReference type="Proteomes" id="UP000578531"/>
    </source>
</evidence>
<dbReference type="GeneID" id="59284904"/>
<dbReference type="Proteomes" id="UP000578531">
    <property type="component" value="Unassembled WGS sequence"/>
</dbReference>
<dbReference type="EMBL" id="JACCJC010000008">
    <property type="protein sequence ID" value="KAF6238729.1"/>
    <property type="molecule type" value="Genomic_DNA"/>
</dbReference>
<keyword evidence="2" id="KW-1185">Reference proteome</keyword>
<organism evidence="1 2">
    <name type="scientific">Letharia columbiana</name>
    <dbReference type="NCBI Taxonomy" id="112416"/>
    <lineage>
        <taxon>Eukaryota</taxon>
        <taxon>Fungi</taxon>
        <taxon>Dikarya</taxon>
        <taxon>Ascomycota</taxon>
        <taxon>Pezizomycotina</taxon>
        <taxon>Lecanoromycetes</taxon>
        <taxon>OSLEUM clade</taxon>
        <taxon>Lecanoromycetidae</taxon>
        <taxon>Lecanorales</taxon>
        <taxon>Lecanorineae</taxon>
        <taxon>Parmeliaceae</taxon>
        <taxon>Letharia</taxon>
    </lineage>
</organism>
<gene>
    <name evidence="1" type="ORF">HO173_003235</name>
</gene>
<comment type="caution">
    <text evidence="1">The sequence shown here is derived from an EMBL/GenBank/DDBJ whole genome shotgun (WGS) entry which is preliminary data.</text>
</comment>
<name>A0A8H6G1D0_9LECA</name>
<accession>A0A8H6G1D0</accession>
<protein>
    <submittedName>
        <fullName evidence="1">Uncharacterized protein</fullName>
    </submittedName>
</protein>
<proteinExistence type="predicted"/>